<proteinExistence type="inferred from homology"/>
<evidence type="ECO:0000256" key="1">
    <source>
        <dbReference type="ARBA" id="ARBA00007177"/>
    </source>
</evidence>
<dbReference type="RefSeq" id="WP_254775029.1">
    <property type="nucleotide sequence ID" value="NZ_FNRJ01000011.1"/>
</dbReference>
<evidence type="ECO:0000256" key="4">
    <source>
        <dbReference type="HAMAP-Rule" id="MF_01384"/>
    </source>
</evidence>
<dbReference type="HAMAP" id="MF_01384">
    <property type="entry name" value="UreD"/>
    <property type="match status" value="1"/>
</dbReference>
<dbReference type="EMBL" id="FNRJ01000011">
    <property type="protein sequence ID" value="SEA95830.1"/>
    <property type="molecule type" value="Genomic_DNA"/>
</dbReference>
<dbReference type="AlphaFoldDB" id="A0A1H4FG78"/>
<evidence type="ECO:0000256" key="3">
    <source>
        <dbReference type="ARBA" id="ARBA00023186"/>
    </source>
</evidence>
<dbReference type="InterPro" id="IPR002669">
    <property type="entry name" value="UreD"/>
</dbReference>
<protein>
    <recommendedName>
        <fullName evidence="4">Urease accessory protein UreD</fullName>
    </recommendedName>
</protein>
<dbReference type="PANTHER" id="PTHR33643">
    <property type="entry name" value="UREASE ACCESSORY PROTEIN D"/>
    <property type="match status" value="1"/>
</dbReference>
<comment type="function">
    <text evidence="4">Required for maturation of urease via the functional incorporation of the urease nickel metallocenter.</text>
</comment>
<dbReference type="Pfam" id="PF01774">
    <property type="entry name" value="UreD"/>
    <property type="match status" value="1"/>
</dbReference>
<comment type="subunit">
    <text evidence="4">UreD, UreF and UreG form a complex that acts as a GTP-hydrolysis-dependent molecular chaperone, activating the urease apoprotein by helping to assemble the nickel containing metallocenter of UreC. The UreE protein probably delivers the nickel.</text>
</comment>
<accession>A0A1H4FG78</accession>
<reference evidence="6" key="1">
    <citation type="submission" date="2016-10" db="EMBL/GenBank/DDBJ databases">
        <authorList>
            <person name="Varghese N."/>
            <person name="Submissions S."/>
        </authorList>
    </citation>
    <scope>NUCLEOTIDE SEQUENCE [LARGE SCALE GENOMIC DNA]</scope>
    <source>
        <strain evidence="6">DSM 11526</strain>
    </source>
</reference>
<keyword evidence="2 4" id="KW-0996">Nickel insertion</keyword>
<keyword evidence="6" id="KW-1185">Reference proteome</keyword>
<comment type="subcellular location">
    <subcellularLocation>
        <location evidence="4">Cytoplasm</location>
    </subcellularLocation>
</comment>
<keyword evidence="4" id="KW-0963">Cytoplasm</keyword>
<dbReference type="PANTHER" id="PTHR33643:SF1">
    <property type="entry name" value="UREASE ACCESSORY PROTEIN D"/>
    <property type="match status" value="1"/>
</dbReference>
<name>A0A1H4FG78_9GAMM</name>
<sequence length="295" mass="32540">MNMPLMPRPGSDNGTTAPSRWHARLSLGIKRTPRGSRVASAERFGPLHLQKPFYPEGPDLAHLYLLHPPGGMVSGDLLEIEARLEPNTAALITTPGAGRVYRARPDRTLQHQRVRLEVGEGCSLEWLPLETILYPGARTRLEVDVELATNARFIGWEVTSLGLPAQGEGFGRGELQQRLQIRREGRILLREQLMIDGRSPALLMGKAGLQGQPVNGLLVAGPFTPEQAEPLLEPLRACCERDELLAGVSLSGEFLLIRTLGCCSERTRLCLEQCWGLIRPELIGREACAPRIWAT</sequence>
<evidence type="ECO:0000256" key="2">
    <source>
        <dbReference type="ARBA" id="ARBA00022988"/>
    </source>
</evidence>
<dbReference type="GO" id="GO:0005737">
    <property type="term" value="C:cytoplasm"/>
    <property type="evidence" value="ECO:0007669"/>
    <property type="project" value="UniProtKB-SubCell"/>
</dbReference>
<evidence type="ECO:0000313" key="6">
    <source>
        <dbReference type="Proteomes" id="UP000242469"/>
    </source>
</evidence>
<dbReference type="Proteomes" id="UP000242469">
    <property type="component" value="Unassembled WGS sequence"/>
</dbReference>
<dbReference type="GO" id="GO:0016151">
    <property type="term" value="F:nickel cation binding"/>
    <property type="evidence" value="ECO:0007669"/>
    <property type="project" value="UniProtKB-UniRule"/>
</dbReference>
<organism evidence="5 6">
    <name type="scientific">Marinobacterium iners DSM 11526</name>
    <dbReference type="NCBI Taxonomy" id="1122198"/>
    <lineage>
        <taxon>Bacteria</taxon>
        <taxon>Pseudomonadati</taxon>
        <taxon>Pseudomonadota</taxon>
        <taxon>Gammaproteobacteria</taxon>
        <taxon>Oceanospirillales</taxon>
        <taxon>Oceanospirillaceae</taxon>
        <taxon>Marinobacterium</taxon>
    </lineage>
</organism>
<evidence type="ECO:0000313" key="5">
    <source>
        <dbReference type="EMBL" id="SEA95830.1"/>
    </source>
</evidence>
<gene>
    <name evidence="4" type="primary">ureD</name>
    <name evidence="5" type="ORF">SAMN02745729_11110</name>
</gene>
<dbReference type="STRING" id="1122198.SAMN02745729_11110"/>
<comment type="similarity">
    <text evidence="1 4">Belongs to the UreD family.</text>
</comment>
<keyword evidence="3 4" id="KW-0143">Chaperone</keyword>